<evidence type="ECO:0000313" key="7">
    <source>
        <dbReference type="Proteomes" id="UP000249056"/>
    </source>
</evidence>
<reference evidence="6 7" key="1">
    <citation type="submission" date="2018-06" db="EMBL/GenBank/DDBJ databases">
        <title>Genome Sequence of the Brown Rot Fungal Pathogen Monilinia fructigena.</title>
        <authorList>
            <person name="Landi L."/>
            <person name="De Miccolis Angelini R.M."/>
            <person name="Pollastro S."/>
            <person name="Abate D."/>
            <person name="Faretra F."/>
            <person name="Romanazzi G."/>
        </authorList>
    </citation>
    <scope>NUCLEOTIDE SEQUENCE [LARGE SCALE GENOMIC DNA]</scope>
    <source>
        <strain evidence="6 7">Mfrg269</strain>
    </source>
</reference>
<protein>
    <submittedName>
        <fullName evidence="6">Uncharacterized protein</fullName>
    </submittedName>
</protein>
<proteinExistence type="predicted"/>
<dbReference type="GO" id="GO:0003677">
    <property type="term" value="F:DNA binding"/>
    <property type="evidence" value="ECO:0007669"/>
    <property type="project" value="UniProtKB-KW"/>
</dbReference>
<keyword evidence="4" id="KW-0804">Transcription</keyword>
<dbReference type="InterPro" id="IPR011039">
    <property type="entry name" value="TFIIF_interaction"/>
</dbReference>
<dbReference type="EMBL" id="QKRW01000007">
    <property type="protein sequence ID" value="RAL66237.1"/>
    <property type="molecule type" value="Genomic_DNA"/>
</dbReference>
<evidence type="ECO:0000256" key="2">
    <source>
        <dbReference type="ARBA" id="ARBA00023015"/>
    </source>
</evidence>
<evidence type="ECO:0000256" key="5">
    <source>
        <dbReference type="ARBA" id="ARBA00023242"/>
    </source>
</evidence>
<keyword evidence="5" id="KW-0539">Nucleus</keyword>
<evidence type="ECO:0000313" key="6">
    <source>
        <dbReference type="EMBL" id="RAL66237.1"/>
    </source>
</evidence>
<dbReference type="GO" id="GO:0005634">
    <property type="term" value="C:nucleus"/>
    <property type="evidence" value="ECO:0007669"/>
    <property type="project" value="UniProtKB-SubCell"/>
</dbReference>
<keyword evidence="3" id="KW-0238">DNA-binding</keyword>
<comment type="subcellular location">
    <subcellularLocation>
        <location evidence="1">Nucleus</location>
    </subcellularLocation>
</comment>
<dbReference type="AlphaFoldDB" id="A0A395J150"/>
<evidence type="ECO:0000256" key="3">
    <source>
        <dbReference type="ARBA" id="ARBA00023125"/>
    </source>
</evidence>
<keyword evidence="7" id="KW-1185">Reference proteome</keyword>
<dbReference type="GO" id="GO:0006367">
    <property type="term" value="P:transcription initiation at RNA polymerase II promoter"/>
    <property type="evidence" value="ECO:0007669"/>
    <property type="project" value="InterPro"/>
</dbReference>
<comment type="caution">
    <text evidence="6">The sequence shown here is derived from an EMBL/GenBank/DDBJ whole genome shotgun (WGS) entry which is preliminary data.</text>
</comment>
<dbReference type="SUPFAM" id="SSF50916">
    <property type="entry name" value="Rap30/74 interaction domains"/>
    <property type="match status" value="1"/>
</dbReference>
<evidence type="ECO:0000256" key="4">
    <source>
        <dbReference type="ARBA" id="ARBA00023163"/>
    </source>
</evidence>
<gene>
    <name evidence="6" type="ORF">DID88_005908</name>
</gene>
<dbReference type="OrthoDB" id="26094at2759"/>
<dbReference type="Proteomes" id="UP000249056">
    <property type="component" value="Unassembled WGS sequence"/>
</dbReference>
<keyword evidence="2" id="KW-0805">Transcription regulation</keyword>
<sequence>MADTIIKPDPEGAVASPRFMEDDDIYEDAGDMAINEEPGFQKLWLGRVPKYVWDAWEGLVKIWMRKYKSELYAIAERGCQMEVLRTPIPCY</sequence>
<evidence type="ECO:0000256" key="1">
    <source>
        <dbReference type="ARBA" id="ARBA00004123"/>
    </source>
</evidence>
<organism evidence="6 7">
    <name type="scientific">Monilinia fructigena</name>
    <dbReference type="NCBI Taxonomy" id="38457"/>
    <lineage>
        <taxon>Eukaryota</taxon>
        <taxon>Fungi</taxon>
        <taxon>Dikarya</taxon>
        <taxon>Ascomycota</taxon>
        <taxon>Pezizomycotina</taxon>
        <taxon>Leotiomycetes</taxon>
        <taxon>Helotiales</taxon>
        <taxon>Sclerotiniaceae</taxon>
        <taxon>Monilinia</taxon>
    </lineage>
</organism>
<name>A0A395J150_9HELO</name>
<accession>A0A395J150</accession>